<reference evidence="5" key="2">
    <citation type="journal article" date="2021" name="PeerJ">
        <title>Extensive microbial diversity within the chicken gut microbiome revealed by metagenomics and culture.</title>
        <authorList>
            <person name="Gilroy R."/>
            <person name="Ravi A."/>
            <person name="Getino M."/>
            <person name="Pursley I."/>
            <person name="Horton D.L."/>
            <person name="Alikhan N.F."/>
            <person name="Baker D."/>
            <person name="Gharbi K."/>
            <person name="Hall N."/>
            <person name="Watson M."/>
            <person name="Adriaenssens E.M."/>
            <person name="Foster-Nyarko E."/>
            <person name="Jarju S."/>
            <person name="Secka A."/>
            <person name="Antonio M."/>
            <person name="Oren A."/>
            <person name="Chaudhuri R.R."/>
            <person name="La Ragione R."/>
            <person name="Hildebrand F."/>
            <person name="Pallen M.J."/>
        </authorList>
    </citation>
    <scope>NUCLEOTIDE SEQUENCE</scope>
    <source>
        <strain evidence="5">CHK55-1828</strain>
    </source>
</reference>
<dbReference type="GO" id="GO:0004518">
    <property type="term" value="F:nuclease activity"/>
    <property type="evidence" value="ECO:0007669"/>
    <property type="project" value="InterPro"/>
</dbReference>
<dbReference type="PROSITE" id="PS51658">
    <property type="entry name" value="BFN"/>
    <property type="match status" value="1"/>
</dbReference>
<dbReference type="InterPro" id="IPR036104">
    <property type="entry name" value="BFN_sf"/>
</dbReference>
<dbReference type="GO" id="GO:0009432">
    <property type="term" value="P:SOS response"/>
    <property type="evidence" value="ECO:0007669"/>
    <property type="project" value="UniProtKB-KW"/>
</dbReference>
<accession>A0A921HXC1</accession>
<evidence type="ECO:0000313" key="7">
    <source>
        <dbReference type="Proteomes" id="UP000717835"/>
    </source>
</evidence>
<feature type="domain" description="UVR" evidence="3">
    <location>
        <begin position="150"/>
        <end position="185"/>
    </location>
</feature>
<dbReference type="OrthoDB" id="9788698at2"/>
<evidence type="ECO:0000313" key="6">
    <source>
        <dbReference type="EMBL" id="MBM6734102.1"/>
    </source>
</evidence>
<evidence type="ECO:0000259" key="3">
    <source>
        <dbReference type="PROSITE" id="PS50151"/>
    </source>
</evidence>
<protein>
    <submittedName>
        <fullName evidence="6">Bifunctional nuclease family protein</fullName>
    </submittedName>
    <submittedName>
        <fullName evidence="5">DUF151 domain-containing protein</fullName>
    </submittedName>
</protein>
<comment type="caution">
    <text evidence="5">The sequence shown here is derived from an EMBL/GenBank/DDBJ whole genome shotgun (WGS) entry which is preliminary data.</text>
</comment>
<dbReference type="PROSITE" id="PS50151">
    <property type="entry name" value="UVR"/>
    <property type="match status" value="1"/>
</dbReference>
<dbReference type="Proteomes" id="UP000766986">
    <property type="component" value="Unassembled WGS sequence"/>
</dbReference>
<dbReference type="Proteomes" id="UP000717835">
    <property type="component" value="Unassembled WGS sequence"/>
</dbReference>
<dbReference type="Gene3D" id="3.10.690.10">
    <property type="entry name" value="Bifunctional nuclease domain"/>
    <property type="match status" value="1"/>
</dbReference>
<proteinExistence type="predicted"/>
<feature type="domain" description="BFN" evidence="4">
    <location>
        <begin position="5"/>
        <end position="139"/>
    </location>
</feature>
<dbReference type="Gene3D" id="4.10.860.10">
    <property type="entry name" value="UVR domain"/>
    <property type="match status" value="1"/>
</dbReference>
<dbReference type="Pfam" id="PF02577">
    <property type="entry name" value="BFN_dom"/>
    <property type="match status" value="1"/>
</dbReference>
<organism evidence="5 7">
    <name type="scientific">Mediterranea massiliensis</name>
    <dbReference type="NCBI Taxonomy" id="1841865"/>
    <lineage>
        <taxon>Bacteria</taxon>
        <taxon>Pseudomonadati</taxon>
        <taxon>Bacteroidota</taxon>
        <taxon>Bacteroidia</taxon>
        <taxon>Bacteroidales</taxon>
        <taxon>Bacteroidaceae</taxon>
        <taxon>Mediterranea</taxon>
    </lineage>
</organism>
<dbReference type="EMBL" id="JACLYZ010000003">
    <property type="protein sequence ID" value="MBM6734102.1"/>
    <property type="molecule type" value="Genomic_DNA"/>
</dbReference>
<dbReference type="Pfam" id="PF02151">
    <property type="entry name" value="UVR"/>
    <property type="match status" value="1"/>
</dbReference>
<dbReference type="SUPFAM" id="SSF103256">
    <property type="entry name" value="Hypothetical protein TM0160"/>
    <property type="match status" value="1"/>
</dbReference>
<reference evidence="5" key="4">
    <citation type="submission" date="2021-09" db="EMBL/GenBank/DDBJ databases">
        <authorList>
            <person name="Gilroy R."/>
        </authorList>
    </citation>
    <scope>NUCLEOTIDE SEQUENCE</scope>
    <source>
        <strain evidence="5">CHK55-1828</strain>
    </source>
</reference>
<evidence type="ECO:0000256" key="1">
    <source>
        <dbReference type="ARBA" id="ARBA00023236"/>
    </source>
</evidence>
<dbReference type="EMBL" id="DYVX01000061">
    <property type="protein sequence ID" value="HJF92255.1"/>
    <property type="molecule type" value="Genomic_DNA"/>
</dbReference>
<dbReference type="PANTHER" id="PTHR15160:SF1">
    <property type="entry name" value="VON HIPPEL-LINDAU DISEASE TUMOR SUPPRESSOR"/>
    <property type="match status" value="1"/>
</dbReference>
<dbReference type="RefSeq" id="WP_072545270.1">
    <property type="nucleotide sequence ID" value="NZ_DYVX01000061.1"/>
</dbReference>
<evidence type="ECO:0000313" key="5">
    <source>
        <dbReference type="EMBL" id="HJF92255.1"/>
    </source>
</evidence>
<dbReference type="AlphaFoldDB" id="A0A921HXC1"/>
<keyword evidence="2" id="KW-0175">Coiled coil</keyword>
<reference evidence="6 8" key="3">
    <citation type="journal article" date="2021" name="Sci. Rep.">
        <title>The distribution of antibiotic resistance genes in chicken gut microbiota commensals.</title>
        <authorList>
            <person name="Juricova H."/>
            <person name="Matiasovicova J."/>
            <person name="Kubasova T."/>
            <person name="Cejkova D."/>
            <person name="Rychlik I."/>
        </authorList>
    </citation>
    <scope>NUCLEOTIDE SEQUENCE [LARGE SCALE GENOMIC DNA]</scope>
    <source>
        <strain evidence="6 8">An772</strain>
    </source>
</reference>
<sequence length="189" mass="21046">MNRKKTELQVLNISYSSSQGGGAYALVLGEVGGSRQMPVIIGAAEAQVILLEIRGIVSPRPLTHELFASVLEALCTRLLRILIYKAEKGLFYSYLYLQAADGSLVRVDARTSDAVALAMRMGCPILTYDDILEAECIRMDEGEAPEKREEQTLEEMQKELDKAIEQEEYEKAAALRDLINKMKDSNTQD</sequence>
<gene>
    <name evidence="6" type="ORF">H7U35_02505</name>
    <name evidence="5" type="ORF">K8W02_07715</name>
</gene>
<evidence type="ECO:0000259" key="4">
    <source>
        <dbReference type="PROSITE" id="PS51658"/>
    </source>
</evidence>
<keyword evidence="1" id="KW-0227">DNA damage</keyword>
<reference evidence="6" key="1">
    <citation type="submission" date="2020-08" db="EMBL/GenBank/DDBJ databases">
        <authorList>
            <person name="Cejkova D."/>
            <person name="Kubasova T."/>
            <person name="Jahodarova E."/>
            <person name="Rychlik I."/>
        </authorList>
    </citation>
    <scope>NUCLEOTIDE SEQUENCE</scope>
    <source>
        <strain evidence="6">An772</strain>
    </source>
</reference>
<dbReference type="SUPFAM" id="SSF46600">
    <property type="entry name" value="C-terminal UvrC-binding domain of UvrB"/>
    <property type="match status" value="1"/>
</dbReference>
<dbReference type="InterPro" id="IPR036876">
    <property type="entry name" value="UVR_dom_sf"/>
</dbReference>
<name>A0A921HXC1_9BACT</name>
<keyword evidence="1" id="KW-0742">SOS response</keyword>
<feature type="coiled-coil region" evidence="2">
    <location>
        <begin position="146"/>
        <end position="173"/>
    </location>
</feature>
<keyword evidence="8" id="KW-1185">Reference proteome</keyword>
<dbReference type="InterPro" id="IPR003729">
    <property type="entry name" value="Bi_nuclease_dom"/>
</dbReference>
<dbReference type="InterPro" id="IPR001943">
    <property type="entry name" value="UVR_dom"/>
</dbReference>
<evidence type="ECO:0000313" key="8">
    <source>
        <dbReference type="Proteomes" id="UP000766986"/>
    </source>
</evidence>
<dbReference type="PANTHER" id="PTHR15160">
    <property type="entry name" value="VON HIPPEL-LINDAU PROTEIN"/>
    <property type="match status" value="1"/>
</dbReference>
<evidence type="ECO:0000256" key="2">
    <source>
        <dbReference type="SAM" id="Coils"/>
    </source>
</evidence>